<evidence type="ECO:0000313" key="4">
    <source>
        <dbReference type="EMBL" id="OEH82345.1"/>
    </source>
</evidence>
<dbReference type="EMBL" id="MIEK01000023">
    <property type="protein sequence ID" value="OEH82345.1"/>
    <property type="molecule type" value="Genomic_DNA"/>
</dbReference>
<feature type="domain" description="WxL" evidence="3">
    <location>
        <begin position="27"/>
        <end position="210"/>
    </location>
</feature>
<dbReference type="AlphaFoldDB" id="A0A1E5KWU8"/>
<comment type="caution">
    <text evidence="4">The sequence shown here is derived from an EMBL/GenBank/DDBJ whole genome shotgun (WGS) entry which is preliminary data.</text>
</comment>
<feature type="signal peptide" evidence="2">
    <location>
        <begin position="1"/>
        <end position="23"/>
    </location>
</feature>
<evidence type="ECO:0000259" key="3">
    <source>
        <dbReference type="Pfam" id="PF13731"/>
    </source>
</evidence>
<sequence>MKKMLLCSALLGSLVLGGLEVSAVDPTSEGKATLETLAPDAPAITPENPDPTNPNGTGQTGLLTIDAVPKFDFQGTGLKGTFTDVAPENHTRNAQVTDRRGTGAGWELGLKISAFKTTEGVALKGAKITIPVSISAGKENESIAPSQVNQVNGLIDPVAGLDASKMVAAMKDEGYGTWIAKFENAKLDVADGNAKGEYFSTFTWSLGSAPVGEGE</sequence>
<dbReference type="RefSeq" id="WP_069698620.1">
    <property type="nucleotide sequence ID" value="NZ_JAGGMA010000001.1"/>
</dbReference>
<dbReference type="InterPro" id="IPR027994">
    <property type="entry name" value="WxL_dom"/>
</dbReference>
<dbReference type="Pfam" id="PF13731">
    <property type="entry name" value="WxL"/>
    <property type="match status" value="1"/>
</dbReference>
<keyword evidence="2" id="KW-0732">Signal</keyword>
<accession>A0A1E5KWU8</accession>
<evidence type="ECO:0000256" key="1">
    <source>
        <dbReference type="SAM" id="MobiDB-lite"/>
    </source>
</evidence>
<dbReference type="STRING" id="762845.BCR26_02630"/>
<proteinExistence type="predicted"/>
<evidence type="ECO:0000313" key="5">
    <source>
        <dbReference type="Proteomes" id="UP000095256"/>
    </source>
</evidence>
<name>A0A1E5KWU8_9ENTE</name>
<protein>
    <recommendedName>
        <fullName evidence="3">WxL domain-containing protein</fullName>
    </recommendedName>
</protein>
<organism evidence="4 5">
    <name type="scientific">Enterococcus rivorum</name>
    <dbReference type="NCBI Taxonomy" id="762845"/>
    <lineage>
        <taxon>Bacteria</taxon>
        <taxon>Bacillati</taxon>
        <taxon>Bacillota</taxon>
        <taxon>Bacilli</taxon>
        <taxon>Lactobacillales</taxon>
        <taxon>Enterococcaceae</taxon>
        <taxon>Enterococcus</taxon>
    </lineage>
</organism>
<gene>
    <name evidence="4" type="ORF">BCR26_02630</name>
</gene>
<evidence type="ECO:0000256" key="2">
    <source>
        <dbReference type="SAM" id="SignalP"/>
    </source>
</evidence>
<feature type="region of interest" description="Disordered" evidence="1">
    <location>
        <begin position="38"/>
        <end position="60"/>
    </location>
</feature>
<dbReference type="Proteomes" id="UP000095256">
    <property type="component" value="Unassembled WGS sequence"/>
</dbReference>
<reference evidence="4 5" key="1">
    <citation type="submission" date="2016-09" db="EMBL/GenBank/DDBJ databases">
        <authorList>
            <person name="Capua I."/>
            <person name="De Benedictis P."/>
            <person name="Joannis T."/>
            <person name="Lombin L.H."/>
            <person name="Cattoli G."/>
        </authorList>
    </citation>
    <scope>NUCLEOTIDE SEQUENCE [LARGE SCALE GENOMIC DNA]</scope>
    <source>
        <strain evidence="4 5">LMG 25899</strain>
    </source>
</reference>
<keyword evidence="5" id="KW-1185">Reference proteome</keyword>
<dbReference type="OrthoDB" id="2356942at2"/>
<feature type="chain" id="PRO_5009180523" description="WxL domain-containing protein" evidence="2">
    <location>
        <begin position="24"/>
        <end position="215"/>
    </location>
</feature>